<dbReference type="InterPro" id="IPR022369">
    <property type="entry name" value="Integral_membrane_TerC_rswitch"/>
</dbReference>
<gene>
    <name evidence="6" type="ORF">DN745_14125</name>
</gene>
<dbReference type="AlphaFoldDB" id="A0A2Z4FN82"/>
<evidence type="ECO:0000256" key="3">
    <source>
        <dbReference type="ARBA" id="ARBA00022692"/>
    </source>
</evidence>
<reference evidence="6 7" key="1">
    <citation type="submission" date="2018-06" db="EMBL/GenBank/DDBJ databases">
        <title>Lujinxingia sediminis gen. nov. sp. nov., a new facultative anaerobic member of the class Deltaproteobacteria, and proposal of Lujinxingaceae fam. nov.</title>
        <authorList>
            <person name="Guo L.-Y."/>
            <person name="Li C.-M."/>
            <person name="Wang S."/>
            <person name="Du Z.-J."/>
        </authorList>
    </citation>
    <scope>NUCLEOTIDE SEQUENCE [LARGE SCALE GENOMIC DNA]</scope>
    <source>
        <strain evidence="6 7">FA350</strain>
    </source>
</reference>
<evidence type="ECO:0000313" key="6">
    <source>
        <dbReference type="EMBL" id="AWV90403.1"/>
    </source>
</evidence>
<dbReference type="RefSeq" id="WP_111335834.1">
    <property type="nucleotide sequence ID" value="NZ_CP030032.1"/>
</dbReference>
<dbReference type="GO" id="GO:0016020">
    <property type="term" value="C:membrane"/>
    <property type="evidence" value="ECO:0007669"/>
    <property type="project" value="UniProtKB-SubCell"/>
</dbReference>
<keyword evidence="7" id="KW-1185">Reference proteome</keyword>
<name>A0A2Z4FN82_9DELT</name>
<dbReference type="InterPro" id="IPR005496">
    <property type="entry name" value="Integral_membrane_TerC"/>
</dbReference>
<dbReference type="Pfam" id="PF03741">
    <property type="entry name" value="TerC"/>
    <property type="match status" value="1"/>
</dbReference>
<evidence type="ECO:0000256" key="4">
    <source>
        <dbReference type="ARBA" id="ARBA00022989"/>
    </source>
</evidence>
<comment type="subcellular location">
    <subcellularLocation>
        <location evidence="1">Membrane</location>
        <topology evidence="1">Multi-pass membrane protein</topology>
    </subcellularLocation>
</comment>
<evidence type="ECO:0000256" key="1">
    <source>
        <dbReference type="ARBA" id="ARBA00004141"/>
    </source>
</evidence>
<proteinExistence type="inferred from homology"/>
<dbReference type="Proteomes" id="UP000249799">
    <property type="component" value="Chromosome"/>
</dbReference>
<evidence type="ECO:0000256" key="5">
    <source>
        <dbReference type="ARBA" id="ARBA00023136"/>
    </source>
</evidence>
<protein>
    <submittedName>
        <fullName evidence="6">Uncharacterized protein</fullName>
    </submittedName>
</protein>
<keyword evidence="3" id="KW-0812">Transmembrane</keyword>
<comment type="similarity">
    <text evidence="2">Belongs to the TerC family.</text>
</comment>
<dbReference type="PANTHER" id="PTHR30238:SF0">
    <property type="entry name" value="THYLAKOID MEMBRANE PROTEIN TERC, CHLOROPLASTIC"/>
    <property type="match status" value="1"/>
</dbReference>
<accession>A0A2Z4FN82</accession>
<organism evidence="6 7">
    <name type="scientific">Bradymonas sediminis</name>
    <dbReference type="NCBI Taxonomy" id="1548548"/>
    <lineage>
        <taxon>Bacteria</taxon>
        <taxon>Deltaproteobacteria</taxon>
        <taxon>Bradymonadales</taxon>
        <taxon>Bradymonadaceae</taxon>
        <taxon>Bradymonas</taxon>
    </lineage>
</organism>
<evidence type="ECO:0000313" key="7">
    <source>
        <dbReference type="Proteomes" id="UP000249799"/>
    </source>
</evidence>
<dbReference type="KEGG" id="bsed:DN745_14125"/>
<evidence type="ECO:0000256" key="2">
    <source>
        <dbReference type="ARBA" id="ARBA00007511"/>
    </source>
</evidence>
<dbReference type="OrthoDB" id="9783692at2"/>
<keyword evidence="5" id="KW-0472">Membrane</keyword>
<dbReference type="EMBL" id="CP030032">
    <property type="protein sequence ID" value="AWV90403.1"/>
    <property type="molecule type" value="Genomic_DNA"/>
</dbReference>
<keyword evidence="4" id="KW-1133">Transmembrane helix</keyword>
<dbReference type="NCBIfam" id="TIGR03718">
    <property type="entry name" value="R_switched_Alx"/>
    <property type="match status" value="1"/>
</dbReference>
<sequence>MDNFLEYVTNPDIRHWVVFVVVLSILLFIDLFSHRDDKHETRKNAIAWSIVWIGVGLAFSGYVWWEHGGIKAQEYIAAYLIEKALSVDNLFVFLLIFGSLKIPKENQRRVLSWGIFGALIFRGLFIWLGVAALQQWSWMTYVLAGILALGAIKAFFEDPNAEHEDSKLVAWLSNHIPITDKLHGHDFFAKVAGKWVATPLFVALIAIELTDVLFAIDSVPAALSVSDDPYLVYASNAFAILGLRSLYIAMSHVLDDLEYLHYGLALVLFFAAIKIGFHEQLPISPAVSIGVIILMIGGSVLASLMWPSKAALANRAARAEEDAE</sequence>
<dbReference type="PANTHER" id="PTHR30238">
    <property type="entry name" value="MEMBRANE BOUND PREDICTED REDOX MODULATOR"/>
    <property type="match status" value="1"/>
</dbReference>